<keyword evidence="3" id="KW-0963">Cytoplasm</keyword>
<organism evidence="5 6">
    <name type="scientific">candidate division CSSED10-310 bacterium</name>
    <dbReference type="NCBI Taxonomy" id="2855610"/>
    <lineage>
        <taxon>Bacteria</taxon>
        <taxon>Bacteria division CSSED10-310</taxon>
    </lineage>
</organism>
<comment type="similarity">
    <text evidence="1 3">Belongs to the RRF family.</text>
</comment>
<dbReference type="InterPro" id="IPR023584">
    <property type="entry name" value="Ribosome_recyc_fac_dom"/>
</dbReference>
<gene>
    <name evidence="3 5" type="primary">frr</name>
    <name evidence="5" type="ORF">ACFL27_08865</name>
</gene>
<dbReference type="Gene3D" id="3.30.1360.40">
    <property type="match status" value="1"/>
</dbReference>
<proteinExistence type="inferred from homology"/>
<dbReference type="CDD" id="cd00520">
    <property type="entry name" value="RRF"/>
    <property type="match status" value="1"/>
</dbReference>
<dbReference type="HAMAP" id="MF_00040">
    <property type="entry name" value="RRF"/>
    <property type="match status" value="1"/>
</dbReference>
<reference evidence="5 6" key="1">
    <citation type="submission" date="2024-09" db="EMBL/GenBank/DDBJ databases">
        <title>Laminarin stimulates single cell rates of sulfate reduction while oxygen inhibits transcriptomic activity in coastal marine sediment.</title>
        <authorList>
            <person name="Lindsay M."/>
            <person name="Orcutt B."/>
            <person name="Emerson D."/>
            <person name="Stepanauskas R."/>
            <person name="D'Angelo T."/>
        </authorList>
    </citation>
    <scope>NUCLEOTIDE SEQUENCE [LARGE SCALE GENOMIC DNA]</scope>
    <source>
        <strain evidence="5">SAG AM-311-K15</strain>
    </source>
</reference>
<comment type="subcellular location">
    <subcellularLocation>
        <location evidence="3">Cytoplasm</location>
    </subcellularLocation>
</comment>
<comment type="caution">
    <text evidence="5">The sequence shown here is derived from an EMBL/GenBank/DDBJ whole genome shotgun (WGS) entry which is preliminary data.</text>
</comment>
<dbReference type="SUPFAM" id="SSF55194">
    <property type="entry name" value="Ribosome recycling factor, RRF"/>
    <property type="match status" value="1"/>
</dbReference>
<dbReference type="Gene3D" id="1.10.132.20">
    <property type="entry name" value="Ribosome-recycling factor"/>
    <property type="match status" value="1"/>
</dbReference>
<feature type="domain" description="Ribosome recycling factor" evidence="4">
    <location>
        <begin position="21"/>
        <end position="184"/>
    </location>
</feature>
<dbReference type="NCBIfam" id="TIGR00496">
    <property type="entry name" value="frr"/>
    <property type="match status" value="1"/>
</dbReference>
<dbReference type="InterPro" id="IPR002661">
    <property type="entry name" value="Ribosome_recyc_fac"/>
</dbReference>
<dbReference type="Pfam" id="PF01765">
    <property type="entry name" value="RRF"/>
    <property type="match status" value="1"/>
</dbReference>
<evidence type="ECO:0000313" key="6">
    <source>
        <dbReference type="Proteomes" id="UP001594351"/>
    </source>
</evidence>
<dbReference type="PANTHER" id="PTHR20982">
    <property type="entry name" value="RIBOSOME RECYCLING FACTOR"/>
    <property type="match status" value="1"/>
</dbReference>
<evidence type="ECO:0000256" key="1">
    <source>
        <dbReference type="ARBA" id="ARBA00005912"/>
    </source>
</evidence>
<protein>
    <recommendedName>
        <fullName evidence="3">Ribosome-recycling factor</fullName>
        <shortName evidence="3">RRF</shortName>
    </recommendedName>
    <alternativeName>
        <fullName evidence="3">Ribosome-releasing factor</fullName>
    </alternativeName>
</protein>
<keyword evidence="2 3" id="KW-0648">Protein biosynthesis</keyword>
<dbReference type="EMBL" id="JBHPBY010000089">
    <property type="protein sequence ID" value="MFC1850288.1"/>
    <property type="molecule type" value="Genomic_DNA"/>
</dbReference>
<evidence type="ECO:0000256" key="2">
    <source>
        <dbReference type="ARBA" id="ARBA00022917"/>
    </source>
</evidence>
<evidence type="ECO:0000259" key="4">
    <source>
        <dbReference type="Pfam" id="PF01765"/>
    </source>
</evidence>
<name>A0ABV6YW50_UNCC1</name>
<keyword evidence="6" id="KW-1185">Reference proteome</keyword>
<evidence type="ECO:0000313" key="5">
    <source>
        <dbReference type="EMBL" id="MFC1850288.1"/>
    </source>
</evidence>
<dbReference type="PANTHER" id="PTHR20982:SF3">
    <property type="entry name" value="MITOCHONDRIAL RIBOSOME RECYCLING FACTOR PSEUDO 1"/>
    <property type="match status" value="1"/>
</dbReference>
<evidence type="ECO:0000256" key="3">
    <source>
        <dbReference type="HAMAP-Rule" id="MF_00040"/>
    </source>
</evidence>
<accession>A0ABV6YW50</accession>
<dbReference type="Proteomes" id="UP001594351">
    <property type="component" value="Unassembled WGS sequence"/>
</dbReference>
<sequence>MVLDDLYEDLGKRMQTAIKKLNRNFQGLRTGRASTSLLDNIRLDYYGASTPLNQVATLTVPEYNLIVIQPWDGSVLSDIEKAINKSNLGLIPMSDGKLIRINIPPLTEERRKELAKAVRKYAEECKIAIRNIRRDGNEEVKFFEKEKEISEDMAYKGLAEIVKITESYIEEVDKLLLAKEDEILKF</sequence>
<comment type="function">
    <text evidence="3">Responsible for the release of ribosomes from messenger RNA at the termination of protein biosynthesis. May increase the efficiency of translation by recycling ribosomes from one round of translation to another.</text>
</comment>
<dbReference type="InterPro" id="IPR036191">
    <property type="entry name" value="RRF_sf"/>
</dbReference>